<keyword evidence="1" id="KW-0732">Signal</keyword>
<feature type="chain" id="PRO_5045424844" description="Cytochrome c domain-containing protein" evidence="1">
    <location>
        <begin position="21"/>
        <end position="167"/>
    </location>
</feature>
<dbReference type="EMBL" id="VCPD01000011">
    <property type="protein sequence ID" value="TMV03309.1"/>
    <property type="molecule type" value="Genomic_DNA"/>
</dbReference>
<evidence type="ECO:0000313" key="3">
    <source>
        <dbReference type="Proteomes" id="UP001193035"/>
    </source>
</evidence>
<keyword evidence="3" id="KW-1185">Reference proteome</keyword>
<dbReference type="Proteomes" id="UP001193035">
    <property type="component" value="Unassembled WGS sequence"/>
</dbReference>
<gene>
    <name evidence="2" type="ORF">FGK63_20090</name>
</gene>
<feature type="signal peptide" evidence="1">
    <location>
        <begin position="1"/>
        <end position="20"/>
    </location>
</feature>
<evidence type="ECO:0008006" key="4">
    <source>
        <dbReference type="Google" id="ProtNLM"/>
    </source>
</evidence>
<accession>A0ABY2WT01</accession>
<dbReference type="RefSeq" id="WP_138845650.1">
    <property type="nucleotide sequence ID" value="NZ_VCPD01000011.1"/>
</dbReference>
<evidence type="ECO:0000313" key="2">
    <source>
        <dbReference type="EMBL" id="TMV03309.1"/>
    </source>
</evidence>
<reference evidence="2 3" key="1">
    <citation type="submission" date="2019-05" db="EMBL/GenBank/DDBJ databases">
        <title>Ruegeria sp. nov., isolated from tidal flat.</title>
        <authorList>
            <person name="Kim W."/>
        </authorList>
    </citation>
    <scope>NUCLEOTIDE SEQUENCE [LARGE SCALE GENOMIC DNA]</scope>
    <source>
        <strain evidence="2 3">CAU 1488</strain>
    </source>
</reference>
<comment type="caution">
    <text evidence="2">The sequence shown here is derived from an EMBL/GenBank/DDBJ whole genome shotgun (WGS) entry which is preliminary data.</text>
</comment>
<sequence>MQVWVLLLLAAMLGSATTVAGQVPDPHGVYEETCARCHAPHAGDFVWGELKVSDGVLAGNRSGRTVDAYLSSGHGGASPDEAATLLDHFRAVRDSGRMFQEKCRICHGTALSLTRAHLIIADGELVGRYSGRNIGALLKVHGRLSPEEAKQMLDVLTRIADTQGLKR</sequence>
<organism evidence="2 3">
    <name type="scientific">Ruegeria sediminis</name>
    <dbReference type="NCBI Taxonomy" id="2583820"/>
    <lineage>
        <taxon>Bacteria</taxon>
        <taxon>Pseudomonadati</taxon>
        <taxon>Pseudomonadota</taxon>
        <taxon>Alphaproteobacteria</taxon>
        <taxon>Rhodobacterales</taxon>
        <taxon>Roseobacteraceae</taxon>
        <taxon>Ruegeria</taxon>
    </lineage>
</organism>
<protein>
    <recommendedName>
        <fullName evidence="4">Cytochrome c domain-containing protein</fullName>
    </recommendedName>
</protein>
<evidence type="ECO:0000256" key="1">
    <source>
        <dbReference type="SAM" id="SignalP"/>
    </source>
</evidence>
<name>A0ABY2WT01_9RHOB</name>
<proteinExistence type="predicted"/>